<dbReference type="Pfam" id="PF20990">
    <property type="entry name" value="DUF2207_C"/>
    <property type="match status" value="1"/>
</dbReference>
<evidence type="ECO:0000313" key="4">
    <source>
        <dbReference type="Proteomes" id="UP000036000"/>
    </source>
</evidence>
<evidence type="ECO:0000313" key="3">
    <source>
        <dbReference type="EMBL" id="AKP64350.1"/>
    </source>
</evidence>
<dbReference type="RefSeq" id="WP_048733302.1">
    <property type="nucleotide sequence ID" value="NZ_CP012033.1"/>
</dbReference>
<dbReference type="KEGG" id="lko:ABN16_04630"/>
<dbReference type="AlphaFoldDB" id="A0AAC8ZGH9"/>
<dbReference type="EMBL" id="CP012033">
    <property type="protein sequence ID" value="AKP64350.1"/>
    <property type="molecule type" value="Genomic_DNA"/>
</dbReference>
<keyword evidence="1" id="KW-1133">Transmembrane helix</keyword>
<protein>
    <recommendedName>
        <fullName evidence="2">Predicted membrane protein YciQ-like C-terminal domain-containing protein</fullName>
    </recommendedName>
</protein>
<dbReference type="InterPro" id="IPR048389">
    <property type="entry name" value="YciQ-like_C"/>
</dbReference>
<dbReference type="Proteomes" id="UP000036000">
    <property type="component" value="Chromosome"/>
</dbReference>
<keyword evidence="1" id="KW-0472">Membrane</keyword>
<reference evidence="3 4" key="1">
    <citation type="submission" date="2015-07" db="EMBL/GenBank/DDBJ databases">
        <title>Lactobacillus korensis/26-25/ whole genome sequencing.</title>
        <authorList>
            <person name="Kim M.K."/>
            <person name="Im W.-T."/>
            <person name="Srinivasan S."/>
            <person name="Lee J.-J."/>
        </authorList>
    </citation>
    <scope>NUCLEOTIDE SEQUENCE [LARGE SCALE GENOMIC DNA]</scope>
    <source>
        <strain evidence="3 4">26-25</strain>
    </source>
</reference>
<keyword evidence="1" id="KW-0812">Transmembrane</keyword>
<keyword evidence="4" id="KW-1185">Reference proteome</keyword>
<evidence type="ECO:0000259" key="2">
    <source>
        <dbReference type="Pfam" id="PF20990"/>
    </source>
</evidence>
<feature type="transmembrane region" description="Helical" evidence="1">
    <location>
        <begin position="31"/>
        <end position="47"/>
    </location>
</feature>
<sequence>MWTFALGLTGLILGWLGFSWAISFPLLIKTAMVSGVLLLLIWGYLLTHHHVTLNTTVGQQIVTTIRACQHLFKASGHLTATQLGDLPLWEPLLPYAVAFGQLKPVTKQLADIFGPGPVRATLATTFALYYPVGPDQPLAATLDEQLTHAINLSTSVHLAWKSNGHIFSTGPDGEKF</sequence>
<feature type="domain" description="Predicted membrane protein YciQ-like C-terminal" evidence="2">
    <location>
        <begin position="5"/>
        <end position="109"/>
    </location>
</feature>
<name>A0AAC8ZGH9_9LACO</name>
<organism evidence="3 4">
    <name type="scientific">Levilactobacillus koreensis</name>
    <dbReference type="NCBI Taxonomy" id="637971"/>
    <lineage>
        <taxon>Bacteria</taxon>
        <taxon>Bacillati</taxon>
        <taxon>Bacillota</taxon>
        <taxon>Bacilli</taxon>
        <taxon>Lactobacillales</taxon>
        <taxon>Lactobacillaceae</taxon>
        <taxon>Levilactobacillus</taxon>
    </lineage>
</organism>
<accession>A0AAC8ZGH9</accession>
<gene>
    <name evidence="3" type="ORF">ABN16_04630</name>
</gene>
<proteinExistence type="predicted"/>
<evidence type="ECO:0000256" key="1">
    <source>
        <dbReference type="SAM" id="Phobius"/>
    </source>
</evidence>